<dbReference type="NCBIfam" id="TIGR00220">
    <property type="entry name" value="mscL"/>
    <property type="match status" value="1"/>
</dbReference>
<dbReference type="Pfam" id="PF01741">
    <property type="entry name" value="MscL"/>
    <property type="match status" value="1"/>
</dbReference>
<dbReference type="Gene3D" id="1.10.1200.120">
    <property type="entry name" value="Large-conductance mechanosensitive channel, MscL, domain 1"/>
    <property type="match status" value="1"/>
</dbReference>
<accession>A0A1H1QDU4</accession>
<organism evidence="11 12">
    <name type="scientific">Paraoerskovia marina</name>
    <dbReference type="NCBI Taxonomy" id="545619"/>
    <lineage>
        <taxon>Bacteria</taxon>
        <taxon>Bacillati</taxon>
        <taxon>Actinomycetota</taxon>
        <taxon>Actinomycetes</taxon>
        <taxon>Micrococcales</taxon>
        <taxon>Cellulomonadaceae</taxon>
        <taxon>Paraoerskovia</taxon>
    </lineage>
</organism>
<proteinExistence type="inferred from homology"/>
<comment type="function">
    <text evidence="9">Channel that opens in response to stretch forces in the membrane lipid bilayer. May participate in the regulation of osmotic pressure changes within the cell.</text>
</comment>
<dbReference type="OrthoDB" id="9810350at2"/>
<feature type="transmembrane region" description="Helical" evidence="9">
    <location>
        <begin position="21"/>
        <end position="48"/>
    </location>
</feature>
<dbReference type="PRINTS" id="PR01264">
    <property type="entry name" value="MECHCHANNEL"/>
</dbReference>
<reference evidence="11 12" key="1">
    <citation type="submission" date="2016-10" db="EMBL/GenBank/DDBJ databases">
        <authorList>
            <person name="de Groot N.N."/>
        </authorList>
    </citation>
    <scope>NUCLEOTIDE SEQUENCE [LARGE SCALE GENOMIC DNA]</scope>
    <source>
        <strain evidence="11 12">DSM 22126</strain>
    </source>
</reference>
<evidence type="ECO:0000256" key="1">
    <source>
        <dbReference type="ARBA" id="ARBA00004141"/>
    </source>
</evidence>
<keyword evidence="12" id="KW-1185">Reference proteome</keyword>
<evidence type="ECO:0000256" key="3">
    <source>
        <dbReference type="ARBA" id="ARBA00022475"/>
    </source>
</evidence>
<sequence length="143" mass="15451">MINGFKEFILRGNAVDLAVGVVIGAAFGAVVTAIVDYLVNPLIAAIFGKPDLSDLWDITLREGATIQVGMILNAFLQFFLVALAVYFVIVAPMNALAARRAALKDPVPEEISDEVSTLREIRDILSDARGTEPRHREDPAATD</sequence>
<dbReference type="PANTHER" id="PTHR30266">
    <property type="entry name" value="MECHANOSENSITIVE CHANNEL MSCL"/>
    <property type="match status" value="1"/>
</dbReference>
<keyword evidence="2 9" id="KW-0813">Transport</keyword>
<evidence type="ECO:0000256" key="6">
    <source>
        <dbReference type="ARBA" id="ARBA00023065"/>
    </source>
</evidence>
<dbReference type="InterPro" id="IPR001185">
    <property type="entry name" value="MS_channel"/>
</dbReference>
<evidence type="ECO:0000256" key="9">
    <source>
        <dbReference type="HAMAP-Rule" id="MF_00115"/>
    </source>
</evidence>
<comment type="similarity">
    <text evidence="9">Belongs to the MscL family.</text>
</comment>
<keyword evidence="8 9" id="KW-0407">Ion channel</keyword>
<evidence type="ECO:0000256" key="7">
    <source>
        <dbReference type="ARBA" id="ARBA00023136"/>
    </source>
</evidence>
<keyword evidence="4 9" id="KW-0812">Transmembrane</keyword>
<evidence type="ECO:0000256" key="8">
    <source>
        <dbReference type="ARBA" id="ARBA00023303"/>
    </source>
</evidence>
<dbReference type="Proteomes" id="UP000185663">
    <property type="component" value="Chromosome I"/>
</dbReference>
<feature type="region of interest" description="Disordered" evidence="10">
    <location>
        <begin position="124"/>
        <end position="143"/>
    </location>
</feature>
<evidence type="ECO:0000256" key="10">
    <source>
        <dbReference type="SAM" id="MobiDB-lite"/>
    </source>
</evidence>
<gene>
    <name evidence="9" type="primary">mscL</name>
    <name evidence="11" type="ORF">SAMN04489860_1054</name>
</gene>
<evidence type="ECO:0000256" key="5">
    <source>
        <dbReference type="ARBA" id="ARBA00022989"/>
    </source>
</evidence>
<evidence type="ECO:0000256" key="4">
    <source>
        <dbReference type="ARBA" id="ARBA00022692"/>
    </source>
</evidence>
<dbReference type="STRING" id="545619.SAMN04489860_1054"/>
<protein>
    <recommendedName>
        <fullName evidence="9">Large-conductance mechanosensitive channel</fullName>
    </recommendedName>
</protein>
<comment type="subunit">
    <text evidence="9">Homopentamer.</text>
</comment>
<keyword evidence="3 9" id="KW-1003">Cell membrane</keyword>
<dbReference type="eggNOG" id="COG1970">
    <property type="taxonomic scope" value="Bacteria"/>
</dbReference>
<dbReference type="HAMAP" id="MF_00115">
    <property type="entry name" value="MscL"/>
    <property type="match status" value="1"/>
</dbReference>
<dbReference type="SUPFAM" id="SSF81330">
    <property type="entry name" value="Gated mechanosensitive channel"/>
    <property type="match status" value="1"/>
</dbReference>
<dbReference type="GO" id="GO:0005886">
    <property type="term" value="C:plasma membrane"/>
    <property type="evidence" value="ECO:0007669"/>
    <property type="project" value="UniProtKB-SubCell"/>
</dbReference>
<dbReference type="PANTHER" id="PTHR30266:SF2">
    <property type="entry name" value="LARGE-CONDUCTANCE MECHANOSENSITIVE CHANNEL"/>
    <property type="match status" value="1"/>
</dbReference>
<dbReference type="EMBL" id="LT629776">
    <property type="protein sequence ID" value="SDS21473.1"/>
    <property type="molecule type" value="Genomic_DNA"/>
</dbReference>
<evidence type="ECO:0000313" key="11">
    <source>
        <dbReference type="EMBL" id="SDS21473.1"/>
    </source>
</evidence>
<evidence type="ECO:0000256" key="2">
    <source>
        <dbReference type="ARBA" id="ARBA00022448"/>
    </source>
</evidence>
<dbReference type="RefSeq" id="WP_029252997.1">
    <property type="nucleotide sequence ID" value="NZ_LT629776.1"/>
</dbReference>
<keyword evidence="5 9" id="KW-1133">Transmembrane helix</keyword>
<dbReference type="GO" id="GO:0008381">
    <property type="term" value="F:mechanosensitive monoatomic ion channel activity"/>
    <property type="evidence" value="ECO:0007669"/>
    <property type="project" value="UniProtKB-UniRule"/>
</dbReference>
<dbReference type="InterPro" id="IPR036019">
    <property type="entry name" value="MscL_channel"/>
</dbReference>
<comment type="subcellular location">
    <subcellularLocation>
        <location evidence="9">Cell membrane</location>
        <topology evidence="9">Multi-pass membrane protein</topology>
    </subcellularLocation>
    <subcellularLocation>
        <location evidence="1">Membrane</location>
        <topology evidence="1">Multi-pass membrane protein</topology>
    </subcellularLocation>
</comment>
<keyword evidence="7 9" id="KW-0472">Membrane</keyword>
<evidence type="ECO:0000313" key="12">
    <source>
        <dbReference type="Proteomes" id="UP000185663"/>
    </source>
</evidence>
<keyword evidence="6 9" id="KW-0406">Ion transport</keyword>
<dbReference type="InterPro" id="IPR037673">
    <property type="entry name" value="MSC/AndL"/>
</dbReference>
<name>A0A1H1QDU4_9CELL</name>
<feature type="transmembrane region" description="Helical" evidence="9">
    <location>
        <begin position="68"/>
        <end position="90"/>
    </location>
</feature>
<dbReference type="AlphaFoldDB" id="A0A1H1QDU4"/>